<proteinExistence type="predicted"/>
<sequence>MRWWSDERFITTGKNKLINPKINIPGAMTTLRYFPKGDQNCYELPLSTSYKFLIRAGFYYGNYDGKFKPPVFNLTLGGEYWTTVDTSSSDEPISYEAIYAPKNKSLSVCLIRSQDGGVPFISSLEASGLIDNSRPSKYAMMGNNAALELVSRVHFGSHDQIIGPWPTVSCEEYFGRVWMPKSIPDYPNNYYDMDGCYTSYFENEPPSLVMKTSISAPNSSSSITFPVNFMTDTPQTAYFVFYFYDSTILANSTDTRIMEIFINGVPKNVTQVNFYHRAQVVSVYPVAVKGIANVTISPYKNSTLPPILNGMEVFTSKELIEQPTSSGLKLYASFSSALSSLHIVEKRWAKEKASLSQKSMS</sequence>
<organism evidence="3 4">
    <name type="scientific">Dillenia turbinata</name>
    <dbReference type="NCBI Taxonomy" id="194707"/>
    <lineage>
        <taxon>Eukaryota</taxon>
        <taxon>Viridiplantae</taxon>
        <taxon>Streptophyta</taxon>
        <taxon>Embryophyta</taxon>
        <taxon>Tracheophyta</taxon>
        <taxon>Spermatophyta</taxon>
        <taxon>Magnoliopsida</taxon>
        <taxon>eudicotyledons</taxon>
        <taxon>Gunneridae</taxon>
        <taxon>Pentapetalae</taxon>
        <taxon>Dilleniales</taxon>
        <taxon>Dilleniaceae</taxon>
        <taxon>Dillenia</taxon>
    </lineage>
</organism>
<dbReference type="InterPro" id="IPR024788">
    <property type="entry name" value="Malectin-like_Carb-bd_dom"/>
</dbReference>
<gene>
    <name evidence="3" type="ORF">RJ641_005484</name>
</gene>
<comment type="subcellular location">
    <subcellularLocation>
        <location evidence="1">Membrane</location>
        <topology evidence="1">Single-pass membrane protein</topology>
    </subcellularLocation>
</comment>
<accession>A0AAN8Z7B6</accession>
<comment type="caution">
    <text evidence="3">The sequence shown here is derived from an EMBL/GenBank/DDBJ whole genome shotgun (WGS) entry which is preliminary data.</text>
</comment>
<dbReference type="PANTHER" id="PTHR45631:SF44">
    <property type="entry name" value="CARBOHYDRATE-BINDING PROTEIN OF THE ER PROTEIN"/>
    <property type="match status" value="1"/>
</dbReference>
<name>A0AAN8Z7B6_9MAGN</name>
<evidence type="ECO:0000256" key="1">
    <source>
        <dbReference type="ARBA" id="ARBA00004167"/>
    </source>
</evidence>
<evidence type="ECO:0000313" key="3">
    <source>
        <dbReference type="EMBL" id="KAK6929279.1"/>
    </source>
</evidence>
<evidence type="ECO:0000313" key="4">
    <source>
        <dbReference type="Proteomes" id="UP001370490"/>
    </source>
</evidence>
<dbReference type="GO" id="GO:0016020">
    <property type="term" value="C:membrane"/>
    <property type="evidence" value="ECO:0007669"/>
    <property type="project" value="UniProtKB-SubCell"/>
</dbReference>
<evidence type="ECO:0000259" key="2">
    <source>
        <dbReference type="Pfam" id="PF12819"/>
    </source>
</evidence>
<dbReference type="Pfam" id="PF12819">
    <property type="entry name" value="Malectin_like"/>
    <property type="match status" value="1"/>
</dbReference>
<feature type="domain" description="Malectin-like" evidence="2">
    <location>
        <begin position="2"/>
        <end position="315"/>
    </location>
</feature>
<dbReference type="AlphaFoldDB" id="A0AAN8Z7B6"/>
<keyword evidence="4" id="KW-1185">Reference proteome</keyword>
<dbReference type="PANTHER" id="PTHR45631">
    <property type="entry name" value="OS07G0107800 PROTEIN-RELATED"/>
    <property type="match status" value="1"/>
</dbReference>
<dbReference type="Proteomes" id="UP001370490">
    <property type="component" value="Unassembled WGS sequence"/>
</dbReference>
<protein>
    <submittedName>
        <fullName evidence="3">Malectin-like domain</fullName>
    </submittedName>
</protein>
<reference evidence="3 4" key="1">
    <citation type="submission" date="2023-12" db="EMBL/GenBank/DDBJ databases">
        <title>A high-quality genome assembly for Dillenia turbinata (Dilleniales).</title>
        <authorList>
            <person name="Chanderbali A."/>
        </authorList>
    </citation>
    <scope>NUCLEOTIDE SEQUENCE [LARGE SCALE GENOMIC DNA]</scope>
    <source>
        <strain evidence="3">LSX21</strain>
        <tissue evidence="3">Leaf</tissue>
    </source>
</reference>
<dbReference type="EMBL" id="JBAMMX010000013">
    <property type="protein sequence ID" value="KAK6929279.1"/>
    <property type="molecule type" value="Genomic_DNA"/>
</dbReference>